<keyword evidence="1" id="KW-0472">Membrane</keyword>
<comment type="caution">
    <text evidence="2">The sequence shown here is derived from an EMBL/GenBank/DDBJ whole genome shotgun (WGS) entry which is preliminary data.</text>
</comment>
<protein>
    <recommendedName>
        <fullName evidence="3">Zinc-finger domain-containing protein</fullName>
    </recommendedName>
</protein>
<proteinExistence type="predicted"/>
<evidence type="ECO:0008006" key="3">
    <source>
        <dbReference type="Google" id="ProtNLM"/>
    </source>
</evidence>
<feature type="transmembrane region" description="Helical" evidence="1">
    <location>
        <begin position="87"/>
        <end position="104"/>
    </location>
</feature>
<dbReference type="Gene3D" id="1.10.10.1320">
    <property type="entry name" value="Anti-sigma factor, zinc-finger domain"/>
    <property type="match status" value="1"/>
</dbReference>
<dbReference type="InterPro" id="IPR041916">
    <property type="entry name" value="Anti_sigma_zinc_sf"/>
</dbReference>
<keyword evidence="1" id="KW-0812">Transmembrane</keyword>
<evidence type="ECO:0000256" key="1">
    <source>
        <dbReference type="SAM" id="Phobius"/>
    </source>
</evidence>
<evidence type="ECO:0000313" key="2">
    <source>
        <dbReference type="EMBL" id="HEX71577.1"/>
    </source>
</evidence>
<accession>A0A7C2WSB3</accession>
<sequence>MRECDVAAEELLAYLDGCLDGEREAYVAHHVKVCPVCQIRQAELEETKQLLKVSTPLPNDEIERSQLKAEILRNPHPPLPRRRRRPLLMVVLAVLLSLILLWPADSSANLQLGRVVRGVVAQVEKSLLGRREPPGDRISGVLFRDSQAFVPPAELPLGLRLSDRATPGRRRVESHYRSESGVEILVVQGPADQGLALGWRDVELVYVGDTEVLWLKDPRRGNVAGMAWERHGILFELLVLNAPQGNEGGLPLEETLLIVRHIIAAHDAASNE</sequence>
<dbReference type="AlphaFoldDB" id="A0A7C2WSB3"/>
<keyword evidence="1" id="KW-1133">Transmembrane helix</keyword>
<dbReference type="EMBL" id="DSID01000766">
    <property type="protein sequence ID" value="HEX71577.1"/>
    <property type="molecule type" value="Genomic_DNA"/>
</dbReference>
<reference evidence="2" key="1">
    <citation type="journal article" date="2020" name="mSystems">
        <title>Genome- and Community-Level Interaction Insights into Carbon Utilization and Element Cycling Functions of Hydrothermarchaeota in Hydrothermal Sediment.</title>
        <authorList>
            <person name="Zhou Z."/>
            <person name="Liu Y."/>
            <person name="Xu W."/>
            <person name="Pan J."/>
            <person name="Luo Z.H."/>
            <person name="Li M."/>
        </authorList>
    </citation>
    <scope>NUCLEOTIDE SEQUENCE [LARGE SCALE GENOMIC DNA]</scope>
    <source>
        <strain evidence="2">SpSt-192</strain>
    </source>
</reference>
<gene>
    <name evidence="2" type="ORF">ENP13_10115</name>
</gene>
<name>A0A7C2WSB3_9BACT</name>
<organism evidence="2">
    <name type="scientific">Thermorudis sp</name>
    <dbReference type="NCBI Taxonomy" id="1969470"/>
    <lineage>
        <taxon>Bacteria</taxon>
        <taxon>Pseudomonadati</taxon>
        <taxon>Thermomicrobiota</taxon>
        <taxon>Thermomicrobia</taxon>
        <taxon>Thermomicrobia incertae sedis</taxon>
        <taxon>Thermorudis</taxon>
    </lineage>
</organism>